<protein>
    <submittedName>
        <fullName evidence="1">Uncharacterized protein</fullName>
    </submittedName>
</protein>
<name>A0A512C1X5_9HYPH</name>
<dbReference type="SUPFAM" id="SSF51445">
    <property type="entry name" value="(Trans)glycosidases"/>
    <property type="match status" value="1"/>
</dbReference>
<sequence>MTRFRMRALELHSSYVWDFDWIRQALAFIRDHDLTALVLHRNDIVDRVVYPGRLFGASADSKNIFERYKQIYPKLYKYTPTRRSGPYQRRDFLKRVLDLASQQGTDVYFQNKELSFPDILLELYPHLTKNGSICPNDPFWWDFTRTKYTELFQDLPRIKGIITAPGTGESRLAISSNRCRCDQCRESTPQTWYANLIMAMYDPIKAAGKDLIVRDFVFDRKTQTELAETIEALPEDIIVCLKNTPHDYYPTFPDNPRLGQVGPHRQWVEFDCMAQYFGWGVGPSIMIEDMRQRMETAEGHGVEGIVLRTDWESLESHSAFHTPNLINLYAGAALGQDREASAFDIYRDWLCERNMVGKDADPSAVADAVHWTERLLGRSWEVISKSLYTNGCVFSDSSNYPVSLEHAWWLAEEKNSLKDWDPSKADALNTTEENVRRILSEKDAGAQLVSELAAVLDQKPDALTHDAYEDLRERFAVYQRYIRGFCAIGRACILTKYIADHPQAVTPFRAEAETLLNAELANLLALSEEFRDYETRSDHRYTVYVLLGWERLRALHEDLSGRLASIDLAA</sequence>
<dbReference type="AlphaFoldDB" id="A0A512C1X5"/>
<evidence type="ECO:0000313" key="1">
    <source>
        <dbReference type="EMBL" id="GEO18179.1"/>
    </source>
</evidence>
<dbReference type="Proteomes" id="UP000321085">
    <property type="component" value="Unassembled WGS sequence"/>
</dbReference>
<dbReference type="EMBL" id="BJYU01000162">
    <property type="protein sequence ID" value="GEO18179.1"/>
    <property type="molecule type" value="Genomic_DNA"/>
</dbReference>
<dbReference type="Gene3D" id="3.20.20.80">
    <property type="entry name" value="Glycosidases"/>
    <property type="match status" value="1"/>
</dbReference>
<organism evidence="1 2">
    <name type="scientific">Microvirga aerophila</name>
    <dbReference type="NCBI Taxonomy" id="670291"/>
    <lineage>
        <taxon>Bacteria</taxon>
        <taxon>Pseudomonadati</taxon>
        <taxon>Pseudomonadota</taxon>
        <taxon>Alphaproteobacteria</taxon>
        <taxon>Hyphomicrobiales</taxon>
        <taxon>Methylobacteriaceae</taxon>
        <taxon>Microvirga</taxon>
    </lineage>
</organism>
<dbReference type="RefSeq" id="WP_147022876.1">
    <property type="nucleotide sequence ID" value="NZ_BJYU01000162.1"/>
</dbReference>
<evidence type="ECO:0000313" key="2">
    <source>
        <dbReference type="Proteomes" id="UP000321085"/>
    </source>
</evidence>
<accession>A0A512C1X5</accession>
<keyword evidence="2" id="KW-1185">Reference proteome</keyword>
<gene>
    <name evidence="1" type="ORF">MAE02_58750</name>
</gene>
<proteinExistence type="predicted"/>
<comment type="caution">
    <text evidence="1">The sequence shown here is derived from an EMBL/GenBank/DDBJ whole genome shotgun (WGS) entry which is preliminary data.</text>
</comment>
<reference evidence="1 2" key="1">
    <citation type="submission" date="2019-07" db="EMBL/GenBank/DDBJ databases">
        <title>Whole genome shotgun sequence of Microvirga aerophila NBRC 106136.</title>
        <authorList>
            <person name="Hosoyama A."/>
            <person name="Uohara A."/>
            <person name="Ohji S."/>
            <person name="Ichikawa N."/>
        </authorList>
    </citation>
    <scope>NUCLEOTIDE SEQUENCE [LARGE SCALE GENOMIC DNA]</scope>
    <source>
        <strain evidence="1 2">NBRC 106136</strain>
    </source>
</reference>
<dbReference type="InterPro" id="IPR017853">
    <property type="entry name" value="GH"/>
</dbReference>